<evidence type="ECO:0000313" key="1">
    <source>
        <dbReference type="EMBL" id="RNA38984.1"/>
    </source>
</evidence>
<sequence length="87" mass="9131">MFFNIGRTKAAVLPEPVWAHAIKSPSSNDIIGFISSLPLPDNSAFISICLLKLTPAATVVNRVSSVSSTSVAGSFSPLLASFPKPPF</sequence>
<dbReference type="EMBL" id="REGN01000798">
    <property type="protein sequence ID" value="RNA38984.1"/>
    <property type="molecule type" value="Genomic_DNA"/>
</dbReference>
<dbReference type="Proteomes" id="UP000276133">
    <property type="component" value="Unassembled WGS sequence"/>
</dbReference>
<organism evidence="1 2">
    <name type="scientific">Brachionus plicatilis</name>
    <name type="common">Marine rotifer</name>
    <name type="synonym">Brachionus muelleri</name>
    <dbReference type="NCBI Taxonomy" id="10195"/>
    <lineage>
        <taxon>Eukaryota</taxon>
        <taxon>Metazoa</taxon>
        <taxon>Spiralia</taxon>
        <taxon>Gnathifera</taxon>
        <taxon>Rotifera</taxon>
        <taxon>Eurotatoria</taxon>
        <taxon>Monogononta</taxon>
        <taxon>Pseudotrocha</taxon>
        <taxon>Ploima</taxon>
        <taxon>Brachionidae</taxon>
        <taxon>Brachionus</taxon>
    </lineage>
</organism>
<accession>A0A3M7ST39</accession>
<comment type="caution">
    <text evidence="1">The sequence shown here is derived from an EMBL/GenBank/DDBJ whole genome shotgun (WGS) entry which is preliminary data.</text>
</comment>
<evidence type="ECO:0000313" key="2">
    <source>
        <dbReference type="Proteomes" id="UP000276133"/>
    </source>
</evidence>
<name>A0A3M7ST39_BRAPC</name>
<gene>
    <name evidence="1" type="ORF">BpHYR1_041661</name>
</gene>
<proteinExistence type="predicted"/>
<protein>
    <submittedName>
        <fullName evidence="1">Uncharacterized protein</fullName>
    </submittedName>
</protein>
<keyword evidence="2" id="KW-1185">Reference proteome</keyword>
<reference evidence="1 2" key="1">
    <citation type="journal article" date="2018" name="Sci. Rep.">
        <title>Genomic signatures of local adaptation to the degree of environmental predictability in rotifers.</title>
        <authorList>
            <person name="Franch-Gras L."/>
            <person name="Hahn C."/>
            <person name="Garcia-Roger E.M."/>
            <person name="Carmona M.J."/>
            <person name="Serra M."/>
            <person name="Gomez A."/>
        </authorList>
    </citation>
    <scope>NUCLEOTIDE SEQUENCE [LARGE SCALE GENOMIC DNA]</scope>
    <source>
        <strain evidence="1">HYR1</strain>
    </source>
</reference>
<dbReference type="AlphaFoldDB" id="A0A3M7ST39"/>